<dbReference type="PANTHER" id="PTHR10272:SF0">
    <property type="entry name" value="PLATELET-ACTIVATING FACTOR ACETYLHYDROLASE"/>
    <property type="match status" value="1"/>
</dbReference>
<reference evidence="5" key="1">
    <citation type="journal article" date="2023" name="Insect Mol. Biol.">
        <title>Genome sequencing provides insights into the evolution of gene families encoding plant cell wall-degrading enzymes in longhorned beetles.</title>
        <authorList>
            <person name="Shin N.R."/>
            <person name="Okamura Y."/>
            <person name="Kirsch R."/>
            <person name="Pauchet Y."/>
        </authorList>
    </citation>
    <scope>NUCLEOTIDE SEQUENCE</scope>
    <source>
        <strain evidence="5">MMC_N1</strain>
    </source>
</reference>
<evidence type="ECO:0000256" key="3">
    <source>
        <dbReference type="ARBA" id="ARBA00022963"/>
    </source>
</evidence>
<keyword evidence="4" id="KW-0443">Lipid metabolism</keyword>
<name>A0ABQ9K6B5_9CUCU</name>
<dbReference type="EMBL" id="JAPWTJ010000002">
    <property type="protein sequence ID" value="KAJ8986161.1"/>
    <property type="molecule type" value="Genomic_DNA"/>
</dbReference>
<dbReference type="Pfam" id="PF03403">
    <property type="entry name" value="PAF-AH_p_II"/>
    <property type="match status" value="1"/>
</dbReference>
<keyword evidence="2" id="KW-0378">Hydrolase</keyword>
<protein>
    <recommendedName>
        <fullName evidence="1">1-alkyl-2-acetylglycerophosphocholine esterase</fullName>
        <ecNumber evidence="1">3.1.1.47</ecNumber>
    </recommendedName>
</protein>
<sequence length="258" mass="29710">MWLFKRAMKCLPAATGPFMPGCMDVMLGYDQESPMLRLFYPTNAKKDEKENTKKYVPWLPDDSYLVGISRVLMLHLYIVRLLLWWRGRTYVPVLYGEKIRTNEKLKCIVMSHGLGGSRFLYSNICYELASNGFLVLCLEHKEMSACNTYFYANQEDARNDKRTIIDFRHIALGENHYTERNEQIKFRSKECNKVVQFLEDLNGGNVPYNVVADVPTEHDILFDLNDLVANLDLENLTMMGHSFGGATALNSIANNKKI</sequence>
<evidence type="ECO:0000256" key="2">
    <source>
        <dbReference type="ARBA" id="ARBA00022801"/>
    </source>
</evidence>
<dbReference type="EC" id="3.1.1.47" evidence="1"/>
<organism evidence="5 6">
    <name type="scientific">Molorchus minor</name>
    <dbReference type="NCBI Taxonomy" id="1323400"/>
    <lineage>
        <taxon>Eukaryota</taxon>
        <taxon>Metazoa</taxon>
        <taxon>Ecdysozoa</taxon>
        <taxon>Arthropoda</taxon>
        <taxon>Hexapoda</taxon>
        <taxon>Insecta</taxon>
        <taxon>Pterygota</taxon>
        <taxon>Neoptera</taxon>
        <taxon>Endopterygota</taxon>
        <taxon>Coleoptera</taxon>
        <taxon>Polyphaga</taxon>
        <taxon>Cucujiformia</taxon>
        <taxon>Chrysomeloidea</taxon>
        <taxon>Cerambycidae</taxon>
        <taxon>Lamiinae</taxon>
        <taxon>Monochamini</taxon>
        <taxon>Molorchus</taxon>
    </lineage>
</organism>
<dbReference type="InterPro" id="IPR029058">
    <property type="entry name" value="AB_hydrolase_fold"/>
</dbReference>
<dbReference type="SUPFAM" id="SSF53474">
    <property type="entry name" value="alpha/beta-Hydrolases"/>
    <property type="match status" value="1"/>
</dbReference>
<proteinExistence type="predicted"/>
<dbReference type="Gene3D" id="3.40.50.1820">
    <property type="entry name" value="alpha/beta hydrolase"/>
    <property type="match status" value="1"/>
</dbReference>
<keyword evidence="6" id="KW-1185">Reference proteome</keyword>
<keyword evidence="3" id="KW-0442">Lipid degradation</keyword>
<evidence type="ECO:0000256" key="1">
    <source>
        <dbReference type="ARBA" id="ARBA00013201"/>
    </source>
</evidence>
<dbReference type="PANTHER" id="PTHR10272">
    <property type="entry name" value="PLATELET-ACTIVATING FACTOR ACETYLHYDROLASE"/>
    <property type="match status" value="1"/>
</dbReference>
<evidence type="ECO:0000256" key="4">
    <source>
        <dbReference type="ARBA" id="ARBA00023098"/>
    </source>
</evidence>
<comment type="caution">
    <text evidence="5">The sequence shown here is derived from an EMBL/GenBank/DDBJ whole genome shotgun (WGS) entry which is preliminary data.</text>
</comment>
<evidence type="ECO:0000313" key="5">
    <source>
        <dbReference type="EMBL" id="KAJ8986161.1"/>
    </source>
</evidence>
<gene>
    <name evidence="5" type="ORF">NQ317_005635</name>
</gene>
<accession>A0ABQ9K6B5</accession>
<evidence type="ECO:0000313" key="6">
    <source>
        <dbReference type="Proteomes" id="UP001162164"/>
    </source>
</evidence>
<dbReference type="Proteomes" id="UP001162164">
    <property type="component" value="Unassembled WGS sequence"/>
</dbReference>